<dbReference type="Proteomes" id="UP001610100">
    <property type="component" value="Unassembled WGS sequence"/>
</dbReference>
<dbReference type="InterPro" id="IPR046144">
    <property type="entry name" value="DUF6146"/>
</dbReference>
<sequence length="146" mass="17525">MKYLLYSVIVCLFLAGCHSTKPTVLKSQDEQVANTTQNDTVKIENKDEDYEIIIIDPGFNTFLYGSAKPRGFHNQTYLENRNRIYVTEWNRRVLQPQVYNPNLYEMQINYDPQIDYGYEVNYLLYNYFIYFQLKYKQRLGPYTPRI</sequence>
<evidence type="ECO:0000313" key="1">
    <source>
        <dbReference type="EMBL" id="MFH6773026.1"/>
    </source>
</evidence>
<dbReference type="EMBL" id="JBAWKB010000006">
    <property type="protein sequence ID" value="MFH6773026.1"/>
    <property type="molecule type" value="Genomic_DNA"/>
</dbReference>
<organism evidence="1 2">
    <name type="scientific">Gaetbulibacter aestuarii</name>
    <dbReference type="NCBI Taxonomy" id="1502358"/>
    <lineage>
        <taxon>Bacteria</taxon>
        <taxon>Pseudomonadati</taxon>
        <taxon>Bacteroidota</taxon>
        <taxon>Flavobacteriia</taxon>
        <taxon>Flavobacteriales</taxon>
        <taxon>Flavobacteriaceae</taxon>
        <taxon>Gaetbulibacter</taxon>
    </lineage>
</organism>
<dbReference type="Pfam" id="PF19643">
    <property type="entry name" value="DUF6146"/>
    <property type="match status" value="1"/>
</dbReference>
<dbReference type="PROSITE" id="PS51257">
    <property type="entry name" value="PROKAR_LIPOPROTEIN"/>
    <property type="match status" value="1"/>
</dbReference>
<keyword evidence="2" id="KW-1185">Reference proteome</keyword>
<comment type="caution">
    <text evidence="1">The sequence shown here is derived from an EMBL/GenBank/DDBJ whole genome shotgun (WGS) entry which is preliminary data.</text>
</comment>
<gene>
    <name evidence="1" type="ORF">V8G58_13865</name>
</gene>
<accession>A0ABW7N1S1</accession>
<dbReference type="RefSeq" id="WP_344742230.1">
    <property type="nucleotide sequence ID" value="NZ_BAABAY010000007.1"/>
</dbReference>
<reference evidence="1 2" key="1">
    <citation type="submission" date="2024-02" db="EMBL/GenBank/DDBJ databases">
        <title>A Gaetbulibacter species isolated from tidal flats and genomic insights of their niches.</title>
        <authorList>
            <person name="Ye Y."/>
        </authorList>
    </citation>
    <scope>NUCLEOTIDE SEQUENCE [LARGE SCALE GENOMIC DNA]</scope>
    <source>
        <strain evidence="1 2">KYW382</strain>
    </source>
</reference>
<proteinExistence type="predicted"/>
<name>A0ABW7N1S1_9FLAO</name>
<evidence type="ECO:0000313" key="2">
    <source>
        <dbReference type="Proteomes" id="UP001610100"/>
    </source>
</evidence>
<protein>
    <submittedName>
        <fullName evidence="1">DUF6146 family protein</fullName>
    </submittedName>
</protein>